<dbReference type="Gene3D" id="3.40.50.300">
    <property type="entry name" value="P-loop containing nucleotide triphosphate hydrolases"/>
    <property type="match status" value="1"/>
</dbReference>
<comment type="caution">
    <text evidence="1">The sequence shown here is derived from an EMBL/GenBank/DDBJ whole genome shotgun (WGS) entry which is preliminary data.</text>
</comment>
<dbReference type="AlphaFoldDB" id="A0A0F9TZX4"/>
<name>A0A0F9TZX4_9ZZZZ</name>
<protein>
    <recommendedName>
        <fullName evidence="2">Terminase large subunit gp17-like C-terminal domain-containing protein</fullName>
    </recommendedName>
</protein>
<accession>A0A0F9TZX4</accession>
<organism evidence="1">
    <name type="scientific">marine sediment metagenome</name>
    <dbReference type="NCBI Taxonomy" id="412755"/>
    <lineage>
        <taxon>unclassified sequences</taxon>
        <taxon>metagenomes</taxon>
        <taxon>ecological metagenomes</taxon>
    </lineage>
</organism>
<dbReference type="EMBL" id="LAZR01000146">
    <property type="protein sequence ID" value="KKN86560.1"/>
    <property type="molecule type" value="Genomic_DNA"/>
</dbReference>
<sequence>MVKSWGRLTDLQRRTKMYKGFLDPVYLISDPYFHGGQYVEPTPLQKEVSRRLWSPCNTVRGIPNQNIREMVVMGGMRLSKTTTAGIQAFVAMYKMHRIADKPGWTPAKEFGQMKDQHIKITNVATNKPQSLDSVFAISKAMFDSSPYFREYAPEMNIRSEEINFPRENVDVIALASKSGGAAGKTAAFFSMDEVDQFDDTEGPSGVDNVYKIMKNSTKTLYQATKGLFGKVFMISSSGLAGSKMWRLKQPAEASGGETIWMKVVTWYDEVTNPFGNKLYKFEDFDTERTTEPAEFWQLYGCDPSFASNVWIKDYDQTIRPNIQPNLPNLLQPIGEIVEEHGYATERLDVLKHESGMPIDSNAYYIIAGDPATRLDAFGIAVGHTIGEGEWHKVYKYNTAGKLMGSEAEDRLLYHIQFDGFYRFVPKESDIDAFKVRDFFLSCNYLFPLRRAMFDTLNYPILQQTLDREGLDVVQRQIRFPEAELFKNYAQFRMFTMPEYPVFTREVKEMQLKVTATTKGIDHPPKGSKDILDVAVLVITGANLIQEMPEVGIGPALSATFSPPTAIPAVVAKSMPMMSSARRMGSMASRSLSLSRRRR</sequence>
<evidence type="ECO:0008006" key="2">
    <source>
        <dbReference type="Google" id="ProtNLM"/>
    </source>
</evidence>
<proteinExistence type="predicted"/>
<gene>
    <name evidence="1" type="ORF">LCGC14_0267360</name>
</gene>
<dbReference type="InterPro" id="IPR027417">
    <property type="entry name" value="P-loop_NTPase"/>
</dbReference>
<evidence type="ECO:0000313" key="1">
    <source>
        <dbReference type="EMBL" id="KKN86560.1"/>
    </source>
</evidence>
<reference evidence="1" key="1">
    <citation type="journal article" date="2015" name="Nature">
        <title>Complex archaea that bridge the gap between prokaryotes and eukaryotes.</title>
        <authorList>
            <person name="Spang A."/>
            <person name="Saw J.H."/>
            <person name="Jorgensen S.L."/>
            <person name="Zaremba-Niedzwiedzka K."/>
            <person name="Martijn J."/>
            <person name="Lind A.E."/>
            <person name="van Eijk R."/>
            <person name="Schleper C."/>
            <person name="Guy L."/>
            <person name="Ettema T.J."/>
        </authorList>
    </citation>
    <scope>NUCLEOTIDE SEQUENCE</scope>
</reference>